<gene>
    <name evidence="1" type="ORF">LMG28140_04618</name>
</gene>
<accession>A0ABM8NXV0</accession>
<evidence type="ECO:0000313" key="2">
    <source>
        <dbReference type="Proteomes" id="UP000598032"/>
    </source>
</evidence>
<dbReference type="RefSeq" id="WP_201644583.1">
    <property type="nucleotide sequence ID" value="NZ_CAJHCP010000010.1"/>
</dbReference>
<sequence>MLNTKPHTVTREVDGEVVTLVFYPDTGCLRFANARGVCHELRPPHSWLAMSATARGVCRGTQATTDGLSVLLTDFCAQRPRWLSAPERVSVYEPADEPTRGATREVNRGVLHQAADDFAGLRVHAIA</sequence>
<dbReference type="EMBL" id="CAJHCP010000010">
    <property type="protein sequence ID" value="CAD6548557.1"/>
    <property type="molecule type" value="Genomic_DNA"/>
</dbReference>
<evidence type="ECO:0000313" key="1">
    <source>
        <dbReference type="EMBL" id="CAD6548557.1"/>
    </source>
</evidence>
<keyword evidence="2" id="KW-1185">Reference proteome</keyword>
<proteinExistence type="predicted"/>
<organism evidence="1 2">
    <name type="scientific">Paraburkholderia metrosideri</name>
    <dbReference type="NCBI Taxonomy" id="580937"/>
    <lineage>
        <taxon>Bacteria</taxon>
        <taxon>Pseudomonadati</taxon>
        <taxon>Pseudomonadota</taxon>
        <taxon>Betaproteobacteria</taxon>
        <taxon>Burkholderiales</taxon>
        <taxon>Burkholderiaceae</taxon>
        <taxon>Paraburkholderia</taxon>
    </lineage>
</organism>
<dbReference type="Proteomes" id="UP000598032">
    <property type="component" value="Unassembled WGS sequence"/>
</dbReference>
<protein>
    <submittedName>
        <fullName evidence="1">Uncharacterized protein</fullName>
    </submittedName>
</protein>
<name>A0ABM8NXV0_9BURK</name>
<comment type="caution">
    <text evidence="1">The sequence shown here is derived from an EMBL/GenBank/DDBJ whole genome shotgun (WGS) entry which is preliminary data.</text>
</comment>
<reference evidence="1 2" key="1">
    <citation type="submission" date="2020-10" db="EMBL/GenBank/DDBJ databases">
        <authorList>
            <person name="Peeters C."/>
        </authorList>
    </citation>
    <scope>NUCLEOTIDE SEQUENCE [LARGE SCALE GENOMIC DNA]</scope>
    <source>
        <strain evidence="1 2">LMG 28140</strain>
    </source>
</reference>